<dbReference type="Proteomes" id="UP000242715">
    <property type="component" value="Unassembled WGS sequence"/>
</dbReference>
<keyword evidence="2" id="KW-0677">Repeat</keyword>
<proteinExistence type="predicted"/>
<dbReference type="Pfam" id="PF17814">
    <property type="entry name" value="LisH_TPL"/>
    <property type="match status" value="1"/>
</dbReference>
<dbReference type="PANTHER" id="PTHR44083">
    <property type="entry name" value="TOPLESS-RELATED PROTEIN 1-RELATED"/>
    <property type="match status" value="1"/>
</dbReference>
<evidence type="ECO:0000313" key="6">
    <source>
        <dbReference type="EMBL" id="GAU37484.1"/>
    </source>
</evidence>
<dbReference type="SUPFAM" id="SSF50969">
    <property type="entry name" value="YVTN repeat-like/Quinoprotein amine dehydrogenase"/>
    <property type="match status" value="1"/>
</dbReference>
<accession>A0A2Z6MYD1</accession>
<dbReference type="AlphaFoldDB" id="A0A2Z6MYD1"/>
<dbReference type="PROSITE" id="PS50896">
    <property type="entry name" value="LISH"/>
    <property type="match status" value="1"/>
</dbReference>
<name>A0A2Z6MYD1_TRISU</name>
<feature type="region of interest" description="Disordered" evidence="4">
    <location>
        <begin position="1044"/>
        <end position="1067"/>
    </location>
</feature>
<dbReference type="InterPro" id="IPR027728">
    <property type="entry name" value="Topless_fam"/>
</dbReference>
<sequence length="1067" mass="118193">MTSLSRELVFLILQFLDEEKFKETVHKLEQESGFLFNMKYFEEKALAGEWDEIEKYLSGFIKVDDNRYSMKTFFEIRKQKYLEALDRENEQLSKYGDTKSARNIMLVELKKLIEANPLFRDKLAFPSLKASRLRTLINQSLNWQHQLCKNPRPNPDIKTLFTDHTCSPSNGARAPTPVNLPVTAVAKPPSYVPLGVHAGPFQPAPTAANVNALAGWMVNPNPSSSIQPPALVASSMPGPPHQVPVLKHPRGPSNTLGMMDYQNADPEQLMKRLRSSIDEVTYPAPSQQAPSWSPDELPRTVVCTLYQGSTVTSMDFHPSLHSLLAVGCGNGDMSLWEAGLRERLISKPFKIKDISACSVFFQAAIVKDASISVTRVSWSPDGNHLGMGCFHKTFDSFIDAHAGGVNDLAFSYPNKQLCIVTCGDDKLIKVWDLNGRKLFHFEGHEAPVYSVCPHQKENIQFIFSTSLDGKIKAWLYDNMGSRVDYDAPGQWCTTILYSADGTRLFSCGTSKEGDSFLVEWNESEGALKRTYSGFRKKSNGVVQFDTTKNRILAVGEDNQIKFWDVDNINMLTSIDADGGLPSLPRLRFSKEGNLLAVTTADGGVKILADTDGMKYLRSIEARSYEASKPQVETKVPGSSMIANINQHINKVERVDRSSPAAPLPIPNGVDSVARSLEKQISLDDIANKSKTSDLTEIVDPVHCRVVTLPETADPTNKVVRLLYTNSGTGLLALGAKGIQKLWKWSRNDQNPTGKATTTVVPQHWQPSSGLLMTNDVPDNSEEPVPCIALSKNDSYVMSACGGKISLFNMMTFKVMATFMAPPPSSTFLVFHPQDNNIIAIGMEDASIHFYNVRVDEVKHKLRGHQKRITGLAFSTHLNILVSSSADAQLCFWRIDTWDKKKTLPIQLPAGKAPVGDTRVYFHSDQVHLLVCHESQLALYDASKMELIRQWLPQESSTSISSATYSCNSQLVYAAFTDGNIGVFDADSLRLRCRIASSAYQSSSNSQNIYPFVIAAHPQEPNQFAIGMSDGSIKVIEPNGRWGVSASVDNRTTSPSITNNSNSEQLQR</sequence>
<evidence type="ECO:0000259" key="5">
    <source>
        <dbReference type="PROSITE" id="PS50897"/>
    </source>
</evidence>
<evidence type="ECO:0000256" key="1">
    <source>
        <dbReference type="ARBA" id="ARBA00022574"/>
    </source>
</evidence>
<dbReference type="SMART" id="SM00320">
    <property type="entry name" value="WD40"/>
    <property type="match status" value="11"/>
</dbReference>
<feature type="domain" description="CTLH" evidence="5">
    <location>
        <begin position="34"/>
        <end position="92"/>
    </location>
</feature>
<dbReference type="InterPro" id="IPR048419">
    <property type="entry name" value="Topless_Znf"/>
</dbReference>
<dbReference type="InterPro" id="IPR054532">
    <property type="entry name" value="TPL_SMU1_LisH-like"/>
</dbReference>
<dbReference type="PROSITE" id="PS50294">
    <property type="entry name" value="WD_REPEATS_REGION"/>
    <property type="match status" value="1"/>
</dbReference>
<dbReference type="InterPro" id="IPR006595">
    <property type="entry name" value="CTLH_C"/>
</dbReference>
<keyword evidence="1 3" id="KW-0853">WD repeat</keyword>
<evidence type="ECO:0000256" key="3">
    <source>
        <dbReference type="PROSITE-ProRule" id="PRU00221"/>
    </source>
</evidence>
<dbReference type="PROSITE" id="PS50082">
    <property type="entry name" value="WD_REPEATS_2"/>
    <property type="match status" value="3"/>
</dbReference>
<dbReference type="InterPro" id="IPR011044">
    <property type="entry name" value="Quino_amine_DH_bsu"/>
</dbReference>
<dbReference type="Pfam" id="PF21889">
    <property type="entry name" value="TPR1-like_2nd"/>
    <property type="match status" value="1"/>
</dbReference>
<dbReference type="Pfam" id="PF21359">
    <property type="entry name" value="zf_topless"/>
    <property type="match status" value="1"/>
</dbReference>
<dbReference type="InterPro" id="IPR015943">
    <property type="entry name" value="WD40/YVTN_repeat-like_dom_sf"/>
</dbReference>
<dbReference type="GO" id="GO:0006355">
    <property type="term" value="P:regulation of DNA-templated transcription"/>
    <property type="evidence" value="ECO:0007669"/>
    <property type="project" value="InterPro"/>
</dbReference>
<evidence type="ECO:0000313" key="7">
    <source>
        <dbReference type="Proteomes" id="UP000242715"/>
    </source>
</evidence>
<feature type="repeat" description="WD" evidence="3">
    <location>
        <begin position="542"/>
        <end position="573"/>
    </location>
</feature>
<dbReference type="InterPro" id="IPR006594">
    <property type="entry name" value="LisH"/>
</dbReference>
<dbReference type="EMBL" id="DF973672">
    <property type="protein sequence ID" value="GAU37484.1"/>
    <property type="molecule type" value="Genomic_DNA"/>
</dbReference>
<organism evidence="6 7">
    <name type="scientific">Trifolium subterraneum</name>
    <name type="common">Subterranean clover</name>
    <dbReference type="NCBI Taxonomy" id="3900"/>
    <lineage>
        <taxon>Eukaryota</taxon>
        <taxon>Viridiplantae</taxon>
        <taxon>Streptophyta</taxon>
        <taxon>Embryophyta</taxon>
        <taxon>Tracheophyta</taxon>
        <taxon>Spermatophyta</taxon>
        <taxon>Magnoliopsida</taxon>
        <taxon>eudicotyledons</taxon>
        <taxon>Gunneridae</taxon>
        <taxon>Pentapetalae</taxon>
        <taxon>rosids</taxon>
        <taxon>fabids</taxon>
        <taxon>Fabales</taxon>
        <taxon>Fabaceae</taxon>
        <taxon>Papilionoideae</taxon>
        <taxon>50 kb inversion clade</taxon>
        <taxon>NPAAA clade</taxon>
        <taxon>Hologalegina</taxon>
        <taxon>IRL clade</taxon>
        <taxon>Trifolieae</taxon>
        <taxon>Trifolium</taxon>
    </lineage>
</organism>
<dbReference type="InterPro" id="IPR019775">
    <property type="entry name" value="WD40_repeat_CS"/>
</dbReference>
<feature type="repeat" description="WD" evidence="3">
    <location>
        <begin position="398"/>
        <end position="441"/>
    </location>
</feature>
<evidence type="ECO:0000256" key="4">
    <source>
        <dbReference type="SAM" id="MobiDB-lite"/>
    </source>
</evidence>
<evidence type="ECO:0000256" key="2">
    <source>
        <dbReference type="ARBA" id="ARBA00022737"/>
    </source>
</evidence>
<dbReference type="InterPro" id="IPR001680">
    <property type="entry name" value="WD40_rpt"/>
</dbReference>
<dbReference type="SUPFAM" id="SSF50998">
    <property type="entry name" value="Quinoprotein alcohol dehydrogenase-like"/>
    <property type="match status" value="2"/>
</dbReference>
<reference evidence="7" key="1">
    <citation type="journal article" date="2017" name="Front. Plant Sci.">
        <title>Climate Clever Clovers: New Paradigm to Reduce the Environmental Footprint of Ruminants by Breeding Low Methanogenic Forages Utilizing Haplotype Variation.</title>
        <authorList>
            <person name="Kaur P."/>
            <person name="Appels R."/>
            <person name="Bayer P.E."/>
            <person name="Keeble-Gagnere G."/>
            <person name="Wang J."/>
            <person name="Hirakawa H."/>
            <person name="Shirasawa K."/>
            <person name="Vercoe P."/>
            <person name="Stefanova K."/>
            <person name="Durmic Z."/>
            <person name="Nichols P."/>
            <person name="Revell C."/>
            <person name="Isobe S.N."/>
            <person name="Edwards D."/>
            <person name="Erskine W."/>
        </authorList>
    </citation>
    <scope>NUCLEOTIDE SEQUENCE [LARGE SCALE GENOMIC DNA]</scope>
    <source>
        <strain evidence="7">cv. Daliak</strain>
    </source>
</reference>
<protein>
    <recommendedName>
        <fullName evidence="5">CTLH domain-containing protein</fullName>
    </recommendedName>
</protein>
<feature type="compositionally biased region" description="Low complexity" evidence="4">
    <location>
        <begin position="1049"/>
        <end position="1067"/>
    </location>
</feature>
<dbReference type="Gene3D" id="2.130.10.10">
    <property type="entry name" value="YVTN repeat-like/Quinoprotein amine dehydrogenase"/>
    <property type="match status" value="4"/>
</dbReference>
<keyword evidence="7" id="KW-1185">Reference proteome</keyword>
<dbReference type="PANTHER" id="PTHR44083:SF43">
    <property type="entry name" value="TRANSDUCIN FAMILY PROTEIN_WD-40 REPEAT PROTEIN"/>
    <property type="match status" value="1"/>
</dbReference>
<dbReference type="InterPro" id="IPR011047">
    <property type="entry name" value="Quinoprotein_ADH-like_sf"/>
</dbReference>
<dbReference type="OrthoDB" id="1602884at2759"/>
<dbReference type="PROSITE" id="PS50897">
    <property type="entry name" value="CTLH"/>
    <property type="match status" value="1"/>
</dbReference>
<dbReference type="Pfam" id="PF00400">
    <property type="entry name" value="WD40"/>
    <property type="match status" value="3"/>
</dbReference>
<dbReference type="SMART" id="SM00668">
    <property type="entry name" value="CTLH"/>
    <property type="match status" value="1"/>
</dbReference>
<feature type="repeat" description="WD" evidence="3">
    <location>
        <begin position="861"/>
        <end position="902"/>
    </location>
</feature>
<dbReference type="PROSITE" id="PS00678">
    <property type="entry name" value="WD_REPEATS_1"/>
    <property type="match status" value="1"/>
</dbReference>
<dbReference type="InterPro" id="IPR054080">
    <property type="entry name" value="TPR1-like_2nd"/>
</dbReference>
<gene>
    <name evidence="6" type="ORF">TSUD_207200</name>
</gene>
<dbReference type="SMART" id="SM00667">
    <property type="entry name" value="LisH"/>
    <property type="match status" value="1"/>
</dbReference>